<dbReference type="OrthoDB" id="9816308at2"/>
<dbReference type="PANTHER" id="PTHR40469">
    <property type="entry name" value="SECRETED GLYCOSYL HYDROLASE"/>
    <property type="match status" value="1"/>
</dbReference>
<sequence length="595" mass="63123">MRTRLRAAIGLFTGLLLCLTPQATAAPEPAHQPTDTVRRTAPEVPAAKPAAADPAYKILVFSRTAGFRHSSIDEGISALRALGSANNFTVDASEDPQVFTTGNLGQYKAVVFLSTTGDVLGDAQQTAFQQYINGGGGYVGIHAAADTEYNWPFYEGLAGALFHSHPAVQSATVRVEDRAHDATAHLGATWQRTDEWYNYRTNPRTTAHVLASLDESSYSGGNMSGDHPIAWCKDYQGGRAFYTGGGHTEESYGDTAFRRHLLGGIRWAAGMTEADCRPENGYTALFDGSSTSGWRQAGPGGFTLTDGSLSSYGGLGLLWYAAKEFTGSYSLKLDWKAAGDDNSGVFLGFPASDDPWSAVNNGYEIQIDATDTPDRTTGAVYGFRSADLAARDAALNPPGEWNTYELRVTGERLEVFLNGRKINDFTNTDPARSLQQGYIGIQNHGDGDDVSFRNIRIDADGGTTPPVPVPGAVRGVNGKCLDVAGGATGDGTQVQLWTCNGTAAQTWTVGTDGTVRALGKCLDVSGGGAADGTKVQLWTCNGTGAQKWAPQPDGTVRNPQSGKCLDASGGTWNDGTPVHLWTCHTGPNQKWALPS</sequence>
<feature type="chain" id="PRO_5020916800" evidence="1">
    <location>
        <begin position="26"/>
        <end position="595"/>
    </location>
</feature>
<dbReference type="InterPro" id="IPR035992">
    <property type="entry name" value="Ricin_B-like_lectins"/>
</dbReference>
<dbReference type="Pfam" id="PF06439">
    <property type="entry name" value="3keto-disac_hyd"/>
    <property type="match status" value="1"/>
</dbReference>
<name>A0A4U5WSA3_STRLS</name>
<dbReference type="SMART" id="SM00458">
    <property type="entry name" value="RICIN"/>
    <property type="match status" value="1"/>
</dbReference>
<dbReference type="GO" id="GO:0016787">
    <property type="term" value="F:hydrolase activity"/>
    <property type="evidence" value="ECO:0007669"/>
    <property type="project" value="InterPro"/>
</dbReference>
<dbReference type="Pfam" id="PF06283">
    <property type="entry name" value="ThuA"/>
    <property type="match status" value="1"/>
</dbReference>
<dbReference type="EMBL" id="SZNQ01000001">
    <property type="protein sequence ID" value="TKT04632.1"/>
    <property type="molecule type" value="Genomic_DNA"/>
</dbReference>
<dbReference type="SUPFAM" id="SSF50370">
    <property type="entry name" value="Ricin B-like lectins"/>
    <property type="match status" value="1"/>
</dbReference>
<keyword evidence="4" id="KW-1185">Reference proteome</keyword>
<feature type="signal peptide" evidence="1">
    <location>
        <begin position="1"/>
        <end position="25"/>
    </location>
</feature>
<dbReference type="InterPro" id="IPR029010">
    <property type="entry name" value="ThuA-like"/>
</dbReference>
<gene>
    <name evidence="3" type="ORF">E4U91_34610</name>
</gene>
<dbReference type="InterPro" id="IPR000772">
    <property type="entry name" value="Ricin_B_lectin"/>
</dbReference>
<dbReference type="CDD" id="cd23451">
    <property type="entry name" value="beta-trefoil_Ricin_laminarinase"/>
    <property type="match status" value="1"/>
</dbReference>
<keyword evidence="1" id="KW-0732">Signal</keyword>
<dbReference type="Proteomes" id="UP000305929">
    <property type="component" value="Unassembled WGS sequence"/>
</dbReference>
<evidence type="ECO:0000259" key="2">
    <source>
        <dbReference type="SMART" id="SM00458"/>
    </source>
</evidence>
<dbReference type="Gene3D" id="2.60.120.560">
    <property type="entry name" value="Exo-inulinase, domain 1"/>
    <property type="match status" value="1"/>
</dbReference>
<dbReference type="Gene3D" id="2.80.10.50">
    <property type="match status" value="2"/>
</dbReference>
<evidence type="ECO:0000256" key="1">
    <source>
        <dbReference type="SAM" id="SignalP"/>
    </source>
</evidence>
<accession>A0A4U5WSA3</accession>
<dbReference type="NCBIfam" id="NF035930">
    <property type="entry name" value="lectin_2"/>
    <property type="match status" value="1"/>
</dbReference>
<reference evidence="3 4" key="1">
    <citation type="submission" date="2019-04" db="EMBL/GenBank/DDBJ databases">
        <title>Streptomyces lasaliensis sp. nov., an Actinomycete isolated from soil which produces the polyether antibiotic lasalocid.</title>
        <authorList>
            <person name="Erwin G."/>
            <person name="Haber C."/>
        </authorList>
    </citation>
    <scope>NUCLEOTIDE SEQUENCE [LARGE SCALE GENOMIC DNA]</scope>
    <source>
        <strain evidence="3 4">X-537</strain>
    </source>
</reference>
<comment type="caution">
    <text evidence="3">The sequence shown here is derived from an EMBL/GenBank/DDBJ whole genome shotgun (WGS) entry which is preliminary data.</text>
</comment>
<evidence type="ECO:0000313" key="3">
    <source>
        <dbReference type="EMBL" id="TKT04632.1"/>
    </source>
</evidence>
<dbReference type="Gene3D" id="3.40.50.880">
    <property type="match status" value="1"/>
</dbReference>
<proteinExistence type="predicted"/>
<organism evidence="3 4">
    <name type="scientific">Streptomyces lasalocidi</name>
    <name type="common">Streptomyces lasaliensis</name>
    <dbReference type="NCBI Taxonomy" id="324833"/>
    <lineage>
        <taxon>Bacteria</taxon>
        <taxon>Bacillati</taxon>
        <taxon>Actinomycetota</taxon>
        <taxon>Actinomycetes</taxon>
        <taxon>Kitasatosporales</taxon>
        <taxon>Streptomycetaceae</taxon>
        <taxon>Streptomyces</taxon>
    </lineage>
</organism>
<dbReference type="PROSITE" id="PS50231">
    <property type="entry name" value="RICIN_B_LECTIN"/>
    <property type="match status" value="1"/>
</dbReference>
<feature type="domain" description="Ricin B lectin" evidence="2">
    <location>
        <begin position="470"/>
        <end position="594"/>
    </location>
</feature>
<dbReference type="InterPro" id="IPR010496">
    <property type="entry name" value="AL/BT2_dom"/>
</dbReference>
<dbReference type="InterPro" id="IPR029062">
    <property type="entry name" value="Class_I_gatase-like"/>
</dbReference>
<dbReference type="Pfam" id="PF00652">
    <property type="entry name" value="Ricin_B_lectin"/>
    <property type="match status" value="1"/>
</dbReference>
<dbReference type="PANTHER" id="PTHR40469:SF2">
    <property type="entry name" value="GALACTOSE-BINDING DOMAIN-LIKE SUPERFAMILY PROTEIN"/>
    <property type="match status" value="1"/>
</dbReference>
<dbReference type="SUPFAM" id="SSF52317">
    <property type="entry name" value="Class I glutamine amidotransferase-like"/>
    <property type="match status" value="1"/>
</dbReference>
<dbReference type="RefSeq" id="WP_137310455.1">
    <property type="nucleotide sequence ID" value="NZ_SZNQ01000001.1"/>
</dbReference>
<evidence type="ECO:0000313" key="4">
    <source>
        <dbReference type="Proteomes" id="UP000305929"/>
    </source>
</evidence>
<protein>
    <submittedName>
        <fullName evidence="3">DUF1080 domain-containing protein</fullName>
    </submittedName>
</protein>
<dbReference type="AlphaFoldDB" id="A0A4U5WSA3"/>